<evidence type="ECO:0000313" key="3">
    <source>
        <dbReference type="Proteomes" id="UP000318384"/>
    </source>
</evidence>
<feature type="domain" description="Transposase IS200-like" evidence="1">
    <location>
        <begin position="17"/>
        <end position="157"/>
    </location>
</feature>
<dbReference type="PANTHER" id="PTHR36966">
    <property type="entry name" value="REP-ASSOCIATED TYROSINE TRANSPOSASE"/>
    <property type="match status" value="1"/>
</dbReference>
<evidence type="ECO:0000313" key="2">
    <source>
        <dbReference type="EMBL" id="QDU09039.1"/>
    </source>
</evidence>
<dbReference type="SMART" id="SM01321">
    <property type="entry name" value="Y1_Tnp"/>
    <property type="match status" value="1"/>
</dbReference>
<dbReference type="EMBL" id="CP037422">
    <property type="protein sequence ID" value="QDU09039.1"/>
    <property type="molecule type" value="Genomic_DNA"/>
</dbReference>
<dbReference type="PANTHER" id="PTHR36966:SF1">
    <property type="entry name" value="REP-ASSOCIATED TYROSINE TRANSPOSASE"/>
    <property type="match status" value="1"/>
</dbReference>
<dbReference type="InterPro" id="IPR002686">
    <property type="entry name" value="Transposase_17"/>
</dbReference>
<gene>
    <name evidence="2" type="ORF">V202x_24100</name>
</gene>
<proteinExistence type="predicted"/>
<dbReference type="GO" id="GO:0043565">
    <property type="term" value="F:sequence-specific DNA binding"/>
    <property type="evidence" value="ECO:0007669"/>
    <property type="project" value="TreeGrafter"/>
</dbReference>
<dbReference type="GO" id="GO:0006313">
    <property type="term" value="P:DNA transposition"/>
    <property type="evidence" value="ECO:0007669"/>
    <property type="project" value="InterPro"/>
</dbReference>
<reference evidence="2 3" key="1">
    <citation type="submission" date="2019-03" db="EMBL/GenBank/DDBJ databases">
        <title>Deep-cultivation of Planctomycetes and their phenomic and genomic characterization uncovers novel biology.</title>
        <authorList>
            <person name="Wiegand S."/>
            <person name="Jogler M."/>
            <person name="Boedeker C."/>
            <person name="Pinto D."/>
            <person name="Vollmers J."/>
            <person name="Rivas-Marin E."/>
            <person name="Kohn T."/>
            <person name="Peeters S.H."/>
            <person name="Heuer A."/>
            <person name="Rast P."/>
            <person name="Oberbeckmann S."/>
            <person name="Bunk B."/>
            <person name="Jeske O."/>
            <person name="Meyerdierks A."/>
            <person name="Storesund J.E."/>
            <person name="Kallscheuer N."/>
            <person name="Luecker S."/>
            <person name="Lage O.M."/>
            <person name="Pohl T."/>
            <person name="Merkel B.J."/>
            <person name="Hornburger P."/>
            <person name="Mueller R.-W."/>
            <person name="Bruemmer F."/>
            <person name="Labrenz M."/>
            <person name="Spormann A.M."/>
            <person name="Op den Camp H."/>
            <person name="Overmann J."/>
            <person name="Amann R."/>
            <person name="Jetten M.S.M."/>
            <person name="Mascher T."/>
            <person name="Medema M.H."/>
            <person name="Devos D.P."/>
            <person name="Kaster A.-K."/>
            <person name="Ovreas L."/>
            <person name="Rohde M."/>
            <person name="Galperin M.Y."/>
            <person name="Jogler C."/>
        </authorList>
    </citation>
    <scope>NUCLEOTIDE SEQUENCE [LARGE SCALE GENOMIC DNA]</scope>
    <source>
        <strain evidence="2 3">V202</strain>
    </source>
</reference>
<dbReference type="GO" id="GO:0004803">
    <property type="term" value="F:transposase activity"/>
    <property type="evidence" value="ECO:0007669"/>
    <property type="project" value="InterPro"/>
</dbReference>
<keyword evidence="3" id="KW-1185">Reference proteome</keyword>
<dbReference type="AlphaFoldDB" id="A0A517WUU7"/>
<protein>
    <submittedName>
        <fullName evidence="2">Transposase IS200 like protein</fullName>
    </submittedName>
</protein>
<dbReference type="InterPro" id="IPR036515">
    <property type="entry name" value="Transposase_17_sf"/>
</dbReference>
<dbReference type="OrthoDB" id="9794403at2"/>
<dbReference type="RefSeq" id="WP_145174628.1">
    <property type="nucleotide sequence ID" value="NZ_CP037422.1"/>
</dbReference>
<name>A0A517WUU7_9PLAN</name>
<dbReference type="InterPro" id="IPR052715">
    <property type="entry name" value="RAYT_transposase"/>
</dbReference>
<organism evidence="2 3">
    <name type="scientific">Gimesia aquarii</name>
    <dbReference type="NCBI Taxonomy" id="2527964"/>
    <lineage>
        <taxon>Bacteria</taxon>
        <taxon>Pseudomonadati</taxon>
        <taxon>Planctomycetota</taxon>
        <taxon>Planctomycetia</taxon>
        <taxon>Planctomycetales</taxon>
        <taxon>Planctomycetaceae</taxon>
        <taxon>Gimesia</taxon>
    </lineage>
</organism>
<dbReference type="Gene3D" id="3.30.70.1290">
    <property type="entry name" value="Transposase IS200-like"/>
    <property type="match status" value="1"/>
</dbReference>
<dbReference type="Proteomes" id="UP000318384">
    <property type="component" value="Chromosome"/>
</dbReference>
<sequence>MNLARRKMIRLPRYDYSQAGFYFLTICTQNSLSLFGEIQDGVMNLNSAGEMVQKWWGKVEEKFPDMTLHEFVVMPNHLHGIVEISRRDKTDVGDDDSPTVAKAVQWFKTMSMNEYIRGVKQNGWPRFSKRLWQRNYYEHIIRDEEAYYEIAEYIKTNPPKLG</sequence>
<evidence type="ECO:0000259" key="1">
    <source>
        <dbReference type="SMART" id="SM01321"/>
    </source>
</evidence>
<accession>A0A517WUU7</accession>
<dbReference type="SUPFAM" id="SSF143422">
    <property type="entry name" value="Transposase IS200-like"/>
    <property type="match status" value="1"/>
</dbReference>